<feature type="compositionally biased region" description="Low complexity" evidence="1">
    <location>
        <begin position="554"/>
        <end position="602"/>
    </location>
</feature>
<feature type="compositionally biased region" description="Polar residues" evidence="1">
    <location>
        <begin position="219"/>
        <end position="238"/>
    </location>
</feature>
<feature type="compositionally biased region" description="Basic and acidic residues" evidence="1">
    <location>
        <begin position="358"/>
        <end position="383"/>
    </location>
</feature>
<feature type="compositionally biased region" description="Acidic residues" evidence="1">
    <location>
        <begin position="347"/>
        <end position="357"/>
    </location>
</feature>
<reference evidence="2" key="1">
    <citation type="submission" date="2020-11" db="EMBL/GenBank/DDBJ databases">
        <authorList>
            <consortium name="DOE Joint Genome Institute"/>
            <person name="Ahrendt S."/>
            <person name="Riley R."/>
            <person name="Andreopoulos W."/>
            <person name="Labutti K."/>
            <person name="Pangilinan J."/>
            <person name="Ruiz-Duenas F.J."/>
            <person name="Barrasa J.M."/>
            <person name="Sanchez-Garcia M."/>
            <person name="Camarero S."/>
            <person name="Miyauchi S."/>
            <person name="Serrano A."/>
            <person name="Linde D."/>
            <person name="Babiker R."/>
            <person name="Drula E."/>
            <person name="Ayuso-Fernandez I."/>
            <person name="Pacheco R."/>
            <person name="Padilla G."/>
            <person name="Ferreira P."/>
            <person name="Barriuso J."/>
            <person name="Kellner H."/>
            <person name="Castanera R."/>
            <person name="Alfaro M."/>
            <person name="Ramirez L."/>
            <person name="Pisabarro A.G."/>
            <person name="Kuo A."/>
            <person name="Tritt A."/>
            <person name="Lipzen A."/>
            <person name="He G."/>
            <person name="Yan M."/>
            <person name="Ng V."/>
            <person name="Cullen D."/>
            <person name="Martin F."/>
            <person name="Rosso M.-N."/>
            <person name="Henrissat B."/>
            <person name="Hibbett D."/>
            <person name="Martinez A.T."/>
            <person name="Grigoriev I.V."/>
        </authorList>
    </citation>
    <scope>NUCLEOTIDE SEQUENCE</scope>
    <source>
        <strain evidence="2">CIRM-BRFM 674</strain>
    </source>
</reference>
<accession>A0A9P5ZCF5</accession>
<keyword evidence="3" id="KW-1185">Reference proteome</keyword>
<dbReference type="EMBL" id="MU155142">
    <property type="protein sequence ID" value="KAF9484573.1"/>
    <property type="molecule type" value="Genomic_DNA"/>
</dbReference>
<dbReference type="Proteomes" id="UP000807469">
    <property type="component" value="Unassembled WGS sequence"/>
</dbReference>
<feature type="compositionally biased region" description="Polar residues" evidence="1">
    <location>
        <begin position="404"/>
        <end position="428"/>
    </location>
</feature>
<dbReference type="AlphaFoldDB" id="A0A9P5ZCF5"/>
<feature type="compositionally biased region" description="Basic residues" evidence="1">
    <location>
        <begin position="320"/>
        <end position="338"/>
    </location>
</feature>
<protein>
    <submittedName>
        <fullName evidence="2">Uncharacterized protein</fullName>
    </submittedName>
</protein>
<evidence type="ECO:0000313" key="2">
    <source>
        <dbReference type="EMBL" id="KAF9484573.1"/>
    </source>
</evidence>
<evidence type="ECO:0000313" key="3">
    <source>
        <dbReference type="Proteomes" id="UP000807469"/>
    </source>
</evidence>
<evidence type="ECO:0000256" key="1">
    <source>
        <dbReference type="SAM" id="MobiDB-lite"/>
    </source>
</evidence>
<feature type="region of interest" description="Disordered" evidence="1">
    <location>
        <begin position="30"/>
        <end position="86"/>
    </location>
</feature>
<name>A0A9P5ZCF5_9AGAR</name>
<dbReference type="OrthoDB" id="10619190at2759"/>
<sequence length="602" mass="67833">MGYINFDARKKAEMRSRIEHAIQTLATWNHYVGSSPPDRGRNGDLTGSSRRSGEYDRDRDRGRAQDRNRISRDMDPPLSAHDVMGGGAAAVGGQFASQHGWKYSFNGTPQGSNPAVVFPQTGVAANGVPPAVPPGQLQWGNPNERAKSKSRSKSKSRNASRVASRKNSPEQEVFFIPPEIDSDPEDDYGAYYGQSQGTRQNGATQRAYEHSSPWANPDIASTNIPVSHSHLANSNGVSQPGGASGPSAAWRPPPAKNPGGSRVDPYGMRSLDQAINSVQYDPIYSSPQEYGNRLPDYNSLASGSGFQPVIPVIPPDTQAHQRKKKDKQRHVERRRARSSKWGYASESESEESEGYWDDNEHNKENRIHDIRERSQRDQQDALGRKRAQQNGPWHNLHVPAVGGRSNSGSQSQIPPVQPQRLHSQQDPSRQYMASYGGLPQDASSSMLNAGRKSRPGSRNPSPNPDTKRRPPPLDLTPPPVIAGLPQMRGSNQPVIPAMPPPSFADPALLAQYQFEQQKLDYQREREQHQQLVERERAFYQQRQFKQVPAHHSQMMEQQRQQQLMYQQQQQQYQLQQQQQAQQQQRPQYMYQHQQQMQQRQYR</sequence>
<feature type="compositionally biased region" description="Basic residues" evidence="1">
    <location>
        <begin position="148"/>
        <end position="158"/>
    </location>
</feature>
<feature type="compositionally biased region" description="Polar residues" evidence="1">
    <location>
        <begin position="273"/>
        <end position="289"/>
    </location>
</feature>
<proteinExistence type="predicted"/>
<feature type="compositionally biased region" description="Basic and acidic residues" evidence="1">
    <location>
        <begin position="51"/>
        <end position="75"/>
    </location>
</feature>
<gene>
    <name evidence="2" type="ORF">BDN70DRAFT_105749</name>
</gene>
<feature type="region of interest" description="Disordered" evidence="1">
    <location>
        <begin position="548"/>
        <end position="602"/>
    </location>
</feature>
<feature type="compositionally biased region" description="Polar residues" evidence="1">
    <location>
        <begin position="193"/>
        <end position="204"/>
    </location>
</feature>
<comment type="caution">
    <text evidence="2">The sequence shown here is derived from an EMBL/GenBank/DDBJ whole genome shotgun (WGS) entry which is preliminary data.</text>
</comment>
<organism evidence="2 3">
    <name type="scientific">Pholiota conissans</name>
    <dbReference type="NCBI Taxonomy" id="109636"/>
    <lineage>
        <taxon>Eukaryota</taxon>
        <taxon>Fungi</taxon>
        <taxon>Dikarya</taxon>
        <taxon>Basidiomycota</taxon>
        <taxon>Agaricomycotina</taxon>
        <taxon>Agaricomycetes</taxon>
        <taxon>Agaricomycetidae</taxon>
        <taxon>Agaricales</taxon>
        <taxon>Agaricineae</taxon>
        <taxon>Strophariaceae</taxon>
        <taxon>Pholiota</taxon>
    </lineage>
</organism>
<feature type="region of interest" description="Disordered" evidence="1">
    <location>
        <begin position="127"/>
        <end position="485"/>
    </location>
</feature>